<gene>
    <name evidence="6" type="primary">panS_1</name>
    <name evidence="6" type="ORF">BACVE_001485</name>
</gene>
<dbReference type="Pfam" id="PF01758">
    <property type="entry name" value="SBF"/>
    <property type="match status" value="1"/>
</dbReference>
<dbReference type="Proteomes" id="UP000587477">
    <property type="component" value="Chromosome"/>
</dbReference>
<keyword evidence="3 5" id="KW-1133">Transmembrane helix</keyword>
<comment type="subcellular location">
    <subcellularLocation>
        <location evidence="1">Membrane</location>
        <topology evidence="1">Multi-pass membrane protein</topology>
    </subcellularLocation>
</comment>
<evidence type="ECO:0000256" key="2">
    <source>
        <dbReference type="ARBA" id="ARBA00022692"/>
    </source>
</evidence>
<feature type="transmembrane region" description="Helical" evidence="5">
    <location>
        <begin position="261"/>
        <end position="282"/>
    </location>
</feature>
<dbReference type="PANTHER" id="PTHR10361:SF28">
    <property type="entry name" value="P3 PROTEIN-RELATED"/>
    <property type="match status" value="1"/>
</dbReference>
<dbReference type="InterPro" id="IPR038770">
    <property type="entry name" value="Na+/solute_symporter_sf"/>
</dbReference>
<dbReference type="InterPro" id="IPR002657">
    <property type="entry name" value="BilAc:Na_symport/Acr3"/>
</dbReference>
<feature type="transmembrane region" description="Helical" evidence="5">
    <location>
        <begin position="132"/>
        <end position="154"/>
    </location>
</feature>
<dbReference type="Gene3D" id="1.20.1530.20">
    <property type="match status" value="1"/>
</dbReference>
<accession>A0A7W4LXP2</accession>
<name>A0A7W4LXP2_BACVE</name>
<keyword evidence="4 5" id="KW-0472">Membrane</keyword>
<evidence type="ECO:0000256" key="1">
    <source>
        <dbReference type="ARBA" id="ARBA00004141"/>
    </source>
</evidence>
<proteinExistence type="predicted"/>
<evidence type="ECO:0000313" key="7">
    <source>
        <dbReference type="Proteomes" id="UP000587477"/>
    </source>
</evidence>
<organism evidence="6 7">
    <name type="scientific">Bacillus velezensis</name>
    <dbReference type="NCBI Taxonomy" id="492670"/>
    <lineage>
        <taxon>Bacteria</taxon>
        <taxon>Bacillati</taxon>
        <taxon>Bacillota</taxon>
        <taxon>Bacilli</taxon>
        <taxon>Bacillales</taxon>
        <taxon>Bacillaceae</taxon>
        <taxon>Bacillus</taxon>
        <taxon>Bacillus amyloliquefaciens group</taxon>
    </lineage>
</organism>
<reference evidence="7" key="1">
    <citation type="submission" date="2020-10" db="EMBL/GenBank/DDBJ databases">
        <title>Complete genome sequence of Bacillus velezensis NST6.</title>
        <authorList>
            <person name="Choi J."/>
        </authorList>
    </citation>
    <scope>NUCLEOTIDE SEQUENCE [LARGE SCALE GENOMIC DNA]</scope>
    <source>
        <strain evidence="7">NST6</strain>
    </source>
</reference>
<evidence type="ECO:0000256" key="4">
    <source>
        <dbReference type="ARBA" id="ARBA00023136"/>
    </source>
</evidence>
<feature type="transmembrane region" description="Helical" evidence="5">
    <location>
        <begin position="35"/>
        <end position="55"/>
    </location>
</feature>
<feature type="transmembrane region" description="Helical" evidence="5">
    <location>
        <begin position="288"/>
        <end position="308"/>
    </location>
</feature>
<dbReference type="PANTHER" id="PTHR10361">
    <property type="entry name" value="SODIUM-BILE ACID COTRANSPORTER"/>
    <property type="match status" value="1"/>
</dbReference>
<feature type="transmembrane region" description="Helical" evidence="5">
    <location>
        <begin position="98"/>
        <end position="120"/>
    </location>
</feature>
<evidence type="ECO:0000256" key="3">
    <source>
        <dbReference type="ARBA" id="ARBA00022989"/>
    </source>
</evidence>
<dbReference type="GO" id="GO:0016020">
    <property type="term" value="C:membrane"/>
    <property type="evidence" value="ECO:0007669"/>
    <property type="project" value="UniProtKB-SubCell"/>
</dbReference>
<feature type="transmembrane region" description="Helical" evidence="5">
    <location>
        <begin position="67"/>
        <end position="86"/>
    </location>
</feature>
<dbReference type="AlphaFoldDB" id="A0A7W4LXP2"/>
<protein>
    <submittedName>
        <fullName evidence="6">Pantothenates transporter PanS</fullName>
    </submittedName>
</protein>
<feature type="transmembrane region" description="Helical" evidence="5">
    <location>
        <begin position="227"/>
        <end position="249"/>
    </location>
</feature>
<evidence type="ECO:0000256" key="5">
    <source>
        <dbReference type="SAM" id="Phobius"/>
    </source>
</evidence>
<dbReference type="InterPro" id="IPR004710">
    <property type="entry name" value="Bilac:Na_transpt"/>
</dbReference>
<evidence type="ECO:0000313" key="6">
    <source>
        <dbReference type="EMBL" id="QOY26517.1"/>
    </source>
</evidence>
<keyword evidence="2 5" id="KW-0812">Transmembrane</keyword>
<sequence length="327" mass="35507">MMWLQKLNQVLGRIMPLLTPSSVAAGVLLSQHISWMAGAVPWIFAFITFTGSLSANFQSLKRSIEKPLPMIMALFVLHIFMPVFAWGSGHLIFSGDPLTVTGLIMGVVIPTGITSLIWAAMYKGNVGLTLSIILVDTVLSPFIVPLSLSVLAGANVQMDVWGMMKGLAEMVVIPSIAGMMVNQFSPPVRTQAISRSLSPFSKICLMIVIAINSSEIAPYVTHVDIKFAGIAGMVFFIAMTGYAVAWLIGRLMKRSQDEIVSLIYTGGMRNISAGAVLAVSFFPSQVAVPVVIGMLFQQILAALFGYLLRRFELKPVVMNYEKNRSAT</sequence>
<dbReference type="EMBL" id="CP063687">
    <property type="protein sequence ID" value="QOY26517.1"/>
    <property type="molecule type" value="Genomic_DNA"/>
</dbReference>